<dbReference type="RefSeq" id="WP_085848325.1">
    <property type="nucleotide sequence ID" value="NZ_FNZV01000006.1"/>
</dbReference>
<dbReference type="AlphaFoldDB" id="A0A1Y5S7E9"/>
<evidence type="ECO:0000313" key="3">
    <source>
        <dbReference type="Proteomes" id="UP000193307"/>
    </source>
</evidence>
<reference evidence="2 3" key="1">
    <citation type="submission" date="2017-03" db="EMBL/GenBank/DDBJ databases">
        <authorList>
            <person name="Afonso C.L."/>
            <person name="Miller P.J."/>
            <person name="Scott M.A."/>
            <person name="Spackman E."/>
            <person name="Goraichik I."/>
            <person name="Dimitrov K.M."/>
            <person name="Suarez D.L."/>
            <person name="Swayne D.E."/>
        </authorList>
    </citation>
    <scope>NUCLEOTIDE SEQUENCE [LARGE SCALE GENOMIC DNA]</scope>
    <source>
        <strain evidence="2 3">CECT 7971</strain>
    </source>
</reference>
<evidence type="ECO:0000256" key="1">
    <source>
        <dbReference type="SAM" id="SignalP"/>
    </source>
</evidence>
<organism evidence="2 3">
    <name type="scientific">Pacificibacter marinus</name>
    <dbReference type="NCBI Taxonomy" id="658057"/>
    <lineage>
        <taxon>Bacteria</taxon>
        <taxon>Pseudomonadati</taxon>
        <taxon>Pseudomonadota</taxon>
        <taxon>Alphaproteobacteria</taxon>
        <taxon>Rhodobacterales</taxon>
        <taxon>Roseobacteraceae</taxon>
        <taxon>Pacificibacter</taxon>
    </lineage>
</organism>
<gene>
    <name evidence="2" type="ORF">PAM7971_01453</name>
</gene>
<evidence type="ECO:0000313" key="2">
    <source>
        <dbReference type="EMBL" id="SLN34152.1"/>
    </source>
</evidence>
<evidence type="ECO:0008006" key="4">
    <source>
        <dbReference type="Google" id="ProtNLM"/>
    </source>
</evidence>
<feature type="chain" id="PRO_5011010732" description="Lipoprotein" evidence="1">
    <location>
        <begin position="18"/>
        <end position="124"/>
    </location>
</feature>
<keyword evidence="1" id="KW-0732">Signal</keyword>
<sequence length="124" mass="13493">MRLLLALPALLVLSACSEQQMCISRATQDLRTVRGFATEAEGNLARGYALVETQVVDYERVQCGTTSEGATKYCRVPVRDTVLKRKSIDLDAEAAKLSVLRQKESALALKADASILACQKAYPS</sequence>
<protein>
    <recommendedName>
        <fullName evidence="4">Lipoprotein</fullName>
    </recommendedName>
</protein>
<dbReference type="PROSITE" id="PS51257">
    <property type="entry name" value="PROKAR_LIPOPROTEIN"/>
    <property type="match status" value="1"/>
</dbReference>
<proteinExistence type="predicted"/>
<dbReference type="Proteomes" id="UP000193307">
    <property type="component" value="Unassembled WGS sequence"/>
</dbReference>
<feature type="signal peptide" evidence="1">
    <location>
        <begin position="1"/>
        <end position="17"/>
    </location>
</feature>
<accession>A0A1Y5S7E9</accession>
<keyword evidence="3" id="KW-1185">Reference proteome</keyword>
<dbReference type="OrthoDB" id="7875456at2"/>
<name>A0A1Y5S7E9_9RHOB</name>
<dbReference type="EMBL" id="FWFW01000003">
    <property type="protein sequence ID" value="SLN34152.1"/>
    <property type="molecule type" value="Genomic_DNA"/>
</dbReference>